<dbReference type="EMBL" id="PKSG01000436">
    <property type="protein sequence ID" value="POR35496.1"/>
    <property type="molecule type" value="Genomic_DNA"/>
</dbReference>
<comment type="caution">
    <text evidence="1">The sequence shown here is derived from an EMBL/GenBank/DDBJ whole genome shotgun (WGS) entry which is preliminary data.</text>
</comment>
<accession>A0A2S4KZ79</accession>
<proteinExistence type="predicted"/>
<protein>
    <submittedName>
        <fullName evidence="1">Uncharacterized protein</fullName>
    </submittedName>
</protein>
<reference evidence="1 2" key="1">
    <citation type="submission" date="2018-01" db="EMBL/GenBank/DDBJ databases">
        <title>Harnessing the power of phylogenomics to disentangle the directionality and signatures of interkingdom host jumping in the parasitic fungal genus Tolypocladium.</title>
        <authorList>
            <person name="Quandt C.A."/>
            <person name="Patterson W."/>
            <person name="Spatafora J.W."/>
        </authorList>
    </citation>
    <scope>NUCLEOTIDE SEQUENCE [LARGE SCALE GENOMIC DNA]</scope>
    <source>
        <strain evidence="1 2">NRBC 100945</strain>
    </source>
</reference>
<sequence>MAENVNNLFHWHSANPVHETFYRSSTNKRWAQAYDPISRVHVHTHVDADGSVQADFESCFLPELADDRLRMAAFAFPPNYRRWRLDTEGDIVNWFNTEVSNVVLPAWSACPALLQTAEAKPLSAATISQCADTTFSVKPANTACAVAIGEMKRNLIEPDDWCTGSIEKSSQKTLSRELRGYADKYECPQLFVFDGATLVILQFRARNKEEVKHPGCEVDCWVIPRNNPGGCSLRYALHRLLVQGFRRCQGWTGSQQQTVGGVRMAYREFYTGRPVWDLGGQLRLEHPTHTRVLDADSGAFYMSRGAERLWETAQFWAPEMAQRQLEVRGGDATCERMATDS</sequence>
<dbReference type="AlphaFoldDB" id="A0A2S4KZ79"/>
<gene>
    <name evidence="1" type="ORF">TPAR_04311</name>
</gene>
<organism evidence="1 2">
    <name type="scientific">Tolypocladium paradoxum</name>
    <dbReference type="NCBI Taxonomy" id="94208"/>
    <lineage>
        <taxon>Eukaryota</taxon>
        <taxon>Fungi</taxon>
        <taxon>Dikarya</taxon>
        <taxon>Ascomycota</taxon>
        <taxon>Pezizomycotina</taxon>
        <taxon>Sordariomycetes</taxon>
        <taxon>Hypocreomycetidae</taxon>
        <taxon>Hypocreales</taxon>
        <taxon>Ophiocordycipitaceae</taxon>
        <taxon>Tolypocladium</taxon>
    </lineage>
</organism>
<evidence type="ECO:0000313" key="2">
    <source>
        <dbReference type="Proteomes" id="UP000237481"/>
    </source>
</evidence>
<keyword evidence="2" id="KW-1185">Reference proteome</keyword>
<dbReference type="Proteomes" id="UP000237481">
    <property type="component" value="Unassembled WGS sequence"/>
</dbReference>
<name>A0A2S4KZ79_9HYPO</name>
<evidence type="ECO:0000313" key="1">
    <source>
        <dbReference type="EMBL" id="POR35496.1"/>
    </source>
</evidence>
<dbReference type="OrthoDB" id="5237031at2759"/>